<dbReference type="Proteomes" id="UP001596122">
    <property type="component" value="Unassembled WGS sequence"/>
</dbReference>
<evidence type="ECO:0000313" key="3">
    <source>
        <dbReference type="Proteomes" id="UP001596122"/>
    </source>
</evidence>
<reference evidence="3" key="1">
    <citation type="journal article" date="2019" name="Int. J. Syst. Evol. Microbiol.">
        <title>The Global Catalogue of Microorganisms (GCM) 10K type strain sequencing project: providing services to taxonomists for standard genome sequencing and annotation.</title>
        <authorList>
            <consortium name="The Broad Institute Genomics Platform"/>
            <consortium name="The Broad Institute Genome Sequencing Center for Infectious Disease"/>
            <person name="Wu L."/>
            <person name="Ma J."/>
        </authorList>
    </citation>
    <scope>NUCLEOTIDE SEQUENCE [LARGE SCALE GENOMIC DNA]</scope>
    <source>
        <strain evidence="3">CCUG 43114</strain>
    </source>
</reference>
<keyword evidence="1" id="KW-0472">Membrane</keyword>
<dbReference type="EMBL" id="JBHSLD010000004">
    <property type="protein sequence ID" value="MFC5379787.1"/>
    <property type="molecule type" value="Genomic_DNA"/>
</dbReference>
<evidence type="ECO:0000313" key="2">
    <source>
        <dbReference type="EMBL" id="MFC5379787.1"/>
    </source>
</evidence>
<organism evidence="2 3">
    <name type="scientific">Aquipuribacter nitratireducens</name>
    <dbReference type="NCBI Taxonomy" id="650104"/>
    <lineage>
        <taxon>Bacteria</taxon>
        <taxon>Bacillati</taxon>
        <taxon>Actinomycetota</taxon>
        <taxon>Actinomycetes</taxon>
        <taxon>Micrococcales</taxon>
        <taxon>Intrasporangiaceae</taxon>
        <taxon>Aquipuribacter</taxon>
    </lineage>
</organism>
<evidence type="ECO:0000256" key="1">
    <source>
        <dbReference type="SAM" id="Phobius"/>
    </source>
</evidence>
<keyword evidence="3" id="KW-1185">Reference proteome</keyword>
<feature type="transmembrane region" description="Helical" evidence="1">
    <location>
        <begin position="6"/>
        <end position="24"/>
    </location>
</feature>
<protein>
    <submittedName>
        <fullName evidence="2">GlsB/YeaQ/YmgE family stress response membrane protein</fullName>
    </submittedName>
</protein>
<name>A0ABW0GJD0_9MICO</name>
<sequence>MLIIGVLLWGMVTGWIAWVLLGRGTVAWPQAFVAGVLGSFVGGLGASLLAGDGLALRPSGIIGTVVGAVVVLVVWGWWSRRRQPAA</sequence>
<accession>A0ABW0GJD0</accession>
<feature type="transmembrane region" description="Helical" evidence="1">
    <location>
        <begin position="31"/>
        <end position="50"/>
    </location>
</feature>
<keyword evidence="1" id="KW-1133">Transmembrane helix</keyword>
<keyword evidence="1" id="KW-0812">Transmembrane</keyword>
<feature type="transmembrane region" description="Helical" evidence="1">
    <location>
        <begin position="56"/>
        <end position="78"/>
    </location>
</feature>
<gene>
    <name evidence="2" type="ORF">ACFPJ6_03180</name>
</gene>
<proteinExistence type="predicted"/>
<comment type="caution">
    <text evidence="2">The sequence shown here is derived from an EMBL/GenBank/DDBJ whole genome shotgun (WGS) entry which is preliminary data.</text>
</comment>
<dbReference type="RefSeq" id="WP_340269012.1">
    <property type="nucleotide sequence ID" value="NZ_JBBEOG010000003.1"/>
</dbReference>